<keyword evidence="18" id="KW-0899">Viral immunoevasion</keyword>
<protein>
    <recommendedName>
        <fullName evidence="4">RNA2 polyprotein</fullName>
    </recommendedName>
    <alternativeName>
        <fullName evidence="21">Genome polyprotein M</fullName>
    </alternativeName>
    <alternativeName>
        <fullName evidence="22">M RNA polyprotein</fullName>
    </alternativeName>
    <alternativeName>
        <fullName evidence="19">Middle component RNA polyprotein</fullName>
    </alternativeName>
    <alternativeName>
        <fullName evidence="20">P2</fullName>
    </alternativeName>
</protein>
<evidence type="ECO:0000256" key="15">
    <source>
        <dbReference type="ARBA" id="ARBA00023081"/>
    </source>
</evidence>
<evidence type="ECO:0000256" key="25">
    <source>
        <dbReference type="ARBA" id="ARBA00046913"/>
    </source>
</evidence>
<dbReference type="InterPro" id="IPR029053">
    <property type="entry name" value="Viral_coat"/>
</dbReference>
<keyword evidence="10" id="KW-0547">Nucleotide-binding</keyword>
<keyword evidence="16" id="KW-0238">DNA-binding</keyword>
<dbReference type="InterPro" id="IPR003182">
    <property type="entry name" value="RNA2_polyprotein"/>
</dbReference>
<dbReference type="GO" id="GO:0005198">
    <property type="term" value="F:structural molecule activity"/>
    <property type="evidence" value="ECO:0007669"/>
    <property type="project" value="InterPro"/>
</dbReference>
<evidence type="ECO:0000256" key="3">
    <source>
        <dbReference type="ARBA" id="ARBA00004621"/>
    </source>
</evidence>
<dbReference type="GO" id="GO:0046740">
    <property type="term" value="P:transport of virus in host, cell to cell"/>
    <property type="evidence" value="ECO:0007669"/>
    <property type="project" value="UniProtKB-KW"/>
</dbReference>
<evidence type="ECO:0000256" key="21">
    <source>
        <dbReference type="ARBA" id="ARBA00032125"/>
    </source>
</evidence>
<evidence type="ECO:0000256" key="23">
    <source>
        <dbReference type="ARBA" id="ARBA00046110"/>
    </source>
</evidence>
<evidence type="ECO:0000256" key="4">
    <source>
        <dbReference type="ARBA" id="ARBA00022361"/>
    </source>
</evidence>
<evidence type="ECO:0000256" key="19">
    <source>
        <dbReference type="ARBA" id="ARBA00030233"/>
    </source>
</evidence>
<dbReference type="GeneID" id="26121866"/>
<evidence type="ECO:0000256" key="20">
    <source>
        <dbReference type="ARBA" id="ARBA00031918"/>
    </source>
</evidence>
<keyword evidence="6" id="KW-0941">Suppressor of RNA silencing</keyword>
<accession>A0A0N6WGN9</accession>
<evidence type="ECO:0000256" key="24">
    <source>
        <dbReference type="ARBA" id="ARBA00046473"/>
    </source>
</evidence>
<keyword evidence="28" id="KW-1185">Reference proteome</keyword>
<feature type="transmembrane region" description="Helical" evidence="26">
    <location>
        <begin position="79"/>
        <end position="99"/>
    </location>
</feature>
<dbReference type="Pfam" id="PF02248">
    <property type="entry name" value="Como_SCP"/>
    <property type="match status" value="1"/>
</dbReference>
<keyword evidence="11" id="KW-0946">Virion</keyword>
<keyword evidence="13" id="KW-0916">Viral movement protein</keyword>
<dbReference type="GO" id="GO:0003677">
    <property type="term" value="F:DNA binding"/>
    <property type="evidence" value="ECO:0007669"/>
    <property type="project" value="UniProtKB-KW"/>
</dbReference>
<dbReference type="GO" id="GO:0005525">
    <property type="term" value="F:GTP binding"/>
    <property type="evidence" value="ECO:0007669"/>
    <property type="project" value="UniProtKB-KW"/>
</dbReference>
<keyword evidence="14" id="KW-1142">T=3 icosahedral capsid protein</keyword>
<evidence type="ECO:0000256" key="2">
    <source>
        <dbReference type="ARBA" id="ARBA00004328"/>
    </source>
</evidence>
<evidence type="ECO:0000256" key="11">
    <source>
        <dbReference type="ARBA" id="ARBA00022844"/>
    </source>
</evidence>
<evidence type="ECO:0000256" key="9">
    <source>
        <dbReference type="ARBA" id="ARBA00022632"/>
    </source>
</evidence>
<keyword evidence="26" id="KW-0472">Membrane</keyword>
<keyword evidence="15" id="KW-1031">Host cell junction</keyword>
<dbReference type="Proteomes" id="UP000203952">
    <property type="component" value="Genome"/>
</dbReference>
<dbReference type="KEGG" id="vg:26121866"/>
<keyword evidence="9" id="KW-1090">Inhibition of host innate immune response by virus</keyword>
<dbReference type="EMBL" id="KP404603">
    <property type="protein sequence ID" value="AKL83121.1"/>
    <property type="molecule type" value="Genomic_RNA"/>
</dbReference>
<comment type="function">
    <text evidence="1">Responsible for viral RNA2 accumulation. May function by recruiting the RNA1-encoded polyprotein that contains the replication protein to RNA2 and enable its replication.</text>
</comment>
<dbReference type="GO" id="GO:0052170">
    <property type="term" value="P:symbiont-mediated suppression of host innate immune response"/>
    <property type="evidence" value="ECO:0007669"/>
    <property type="project" value="UniProtKB-KW"/>
</dbReference>
<comment type="subunit">
    <text evidence="24">Interacts (via C-terminus) with the large capsid protein.</text>
</comment>
<evidence type="ECO:0000256" key="12">
    <source>
        <dbReference type="ARBA" id="ARBA00022884"/>
    </source>
</evidence>
<dbReference type="GO" id="GO:0003723">
    <property type="term" value="F:RNA binding"/>
    <property type="evidence" value="ECO:0007669"/>
    <property type="project" value="UniProtKB-KW"/>
</dbReference>
<dbReference type="SUPFAM" id="SSF88633">
    <property type="entry name" value="Positive stranded ssRNA viruses"/>
    <property type="match status" value="3"/>
</dbReference>
<evidence type="ECO:0000256" key="1">
    <source>
        <dbReference type="ARBA" id="ARBA00003642"/>
    </source>
</evidence>
<evidence type="ECO:0000256" key="8">
    <source>
        <dbReference type="ARBA" id="ARBA00022581"/>
    </source>
</evidence>
<evidence type="ECO:0000313" key="27">
    <source>
        <dbReference type="EMBL" id="AKL83121.1"/>
    </source>
</evidence>
<dbReference type="GO" id="GO:0039617">
    <property type="term" value="C:T=3 icosahedral viral capsid"/>
    <property type="evidence" value="ECO:0007669"/>
    <property type="project" value="UniProtKB-KW"/>
</dbReference>
<comment type="function">
    <text evidence="23">Transports the viral genome to neighboring plant cells directly through plasmosdesmata, without any budding. The movement protein allows efficient cell to cell propagation, by bypassing the host cell wall barrier. Acts by forming a tubular structure at the host plasmodesmata, enlarging it enough to allow free passage of virion capsids. Binds to GTP and to single-stranded RNA and single-stranded DNA in a non-sequence-specific manner.</text>
</comment>
<proteinExistence type="predicted"/>
<reference evidence="27 28" key="1">
    <citation type="journal article" date="2016" name="Arch. Virol.">
        <title>Complete genome sequence of bean rugose mosaic virus, genus Comovirus.</title>
        <authorList>
            <person name="Picoli M.H."/>
            <person name="Garcia A."/>
            <person name="Barboza A.A."/>
            <person name="de Souto E.R."/>
            <person name="Almeida A.M."/>
        </authorList>
    </citation>
    <scope>NUCLEOTIDE SEQUENCE [LARGE SCALE GENOMIC DNA]</scope>
    <source>
        <strain evidence="27">Parana</strain>
    </source>
</reference>
<name>A0A0N6WGN9_9SECO</name>
<sequence>MSIPEAKYRTYWFSDNYVKYVPTAWQTDTGHTWARICELRVERFRNAFDSRFDFGQTEWRTRRDISDTIFLHTTQRENFLFWVVLFLLFEFLSRIRHIFPSTPFLSKFLIFLSKKLIDQESHRRYKNMQTVLERGIPAQVLQEKAAQFKQARANDKLTDVIPKADQMYQKEKTGRFNFLNYLHKNALTDLAKLAEGDLLEQRHMPVGALTPGENCVLDIPLVRNVAEMANSSAEVFDDYVDTKKNKKSGAEITNTVKALHVGAIEIIIESFASPDSDIQGALLLVDTAHERPENAIRSIFVSSFSGGKPIRVVLFPDTLVQYSPRIINDRFKLVCTTSNSDFVPGIDLAMVKVNVVAAAVGLKHRYTPTPYHSRELKKERGFIVEYIGKQAYLAHNVNNPTPESLLEQNFQFNFQKQPKLKRLSSTSAVFERGGYFTYNIGNSTGKQVVQTQKRLLEPDKKEEPDIGGTITGGLSSKVDGKHGNVFAQSGDGLFSQKLDDPGPIVGSQLDRKIGQTKVIVPKTLTGGTVLMDSLLSELIVQPLFRGTLEVQRSHRQVGKIKCLITLGIPENSGLALMCAINSSIRGAASADVYTISSQDSVLWNPACSNSVVFEFNPNPAGDSWSLNFLRGTLVHFTLLCVTGWTTTPSTDAQVTLDWFVSPELCKPRIYRVLEPEGDILLNRWMGKLIFPQGNANVIRKMPLSIGGGAGAKNSIIMNMPNAVLSLWRYFKGDLTFELTKMSSPYIKSTISFLISFAALPDDTLNFEAYPHKLVRFQEIQAKTTLTFSQEEFLTAWSTQVRPDTKNADDGCPYLYAILHDSTVSTINGDFVLGVVLKEVTNLQPYGFNPGIQGSRLLGSVQAQGDLQYQQIRNPIFKLRTPADFDPKKQNFCNFAVDLLGLGITTDTTGQWRTEVVNSPLANLLRTSAWKRGKLHVRVVMTGASVSRGEWNSYTILNLTNSMNVQHYPAQTWRMGNPHTWSLDFEIDLVGPNNGFEMWQSNWANQTSWHLECAVVNPLQTTTFEILYGIDSTFSVAGNVLMPAFVIPDASATSGDLDPVDRIQHPHLLKQPVSCFDRKGKSVAESTMADVVAMDRMYQ</sequence>
<evidence type="ECO:0000256" key="22">
    <source>
        <dbReference type="ARBA" id="ARBA00033402"/>
    </source>
</evidence>
<dbReference type="Gene3D" id="2.60.120.20">
    <property type="match status" value="2"/>
</dbReference>
<comment type="subcellular location">
    <subcellularLocation>
        <location evidence="3">Host cell junction</location>
        <location evidence="3">Host plasmodesma</location>
    </subcellularLocation>
    <subcellularLocation>
        <location evidence="2">Virion</location>
    </subcellularLocation>
</comment>
<organism evidence="27 28">
    <name type="scientific">Bean rugose mosaic virus</name>
    <dbReference type="NCBI Taxonomy" id="128790"/>
    <lineage>
        <taxon>Viruses</taxon>
        <taxon>Riboviria</taxon>
        <taxon>Orthornavirae</taxon>
        <taxon>Pisuviricota</taxon>
        <taxon>Pisoniviricetes</taxon>
        <taxon>Picornavirales</taxon>
        <taxon>Secoviridae</taxon>
        <taxon>Comovirinae</taxon>
        <taxon>Comovirus</taxon>
        <taxon>Comovirus rugomusivum</taxon>
    </lineage>
</organism>
<dbReference type="Pfam" id="PF02247">
    <property type="entry name" value="Como_LCP"/>
    <property type="match status" value="1"/>
</dbReference>
<dbReference type="InterPro" id="IPR003181">
    <property type="entry name" value="Como_LCP"/>
</dbReference>
<dbReference type="GO" id="GO:0044219">
    <property type="term" value="C:host cell plasmodesma"/>
    <property type="evidence" value="ECO:0007669"/>
    <property type="project" value="UniProtKB-SubCell"/>
</dbReference>
<keyword evidence="26" id="KW-0812">Transmembrane</keyword>
<evidence type="ECO:0000256" key="10">
    <source>
        <dbReference type="ARBA" id="ARBA00022741"/>
    </source>
</evidence>
<keyword evidence="17" id="KW-0342">GTP-binding</keyword>
<evidence type="ECO:0000313" key="28">
    <source>
        <dbReference type="Proteomes" id="UP000203952"/>
    </source>
</evidence>
<keyword evidence="12" id="KW-0694">RNA-binding</keyword>
<dbReference type="RefSeq" id="YP_009175091.1">
    <property type="nucleotide sequence ID" value="NC_028146.1"/>
</dbReference>
<evidence type="ECO:0000256" key="26">
    <source>
        <dbReference type="SAM" id="Phobius"/>
    </source>
</evidence>
<evidence type="ECO:0000256" key="6">
    <source>
        <dbReference type="ARBA" id="ARBA00022463"/>
    </source>
</evidence>
<keyword evidence="26" id="KW-1133">Transmembrane helix</keyword>
<evidence type="ECO:0000256" key="17">
    <source>
        <dbReference type="ARBA" id="ARBA00023134"/>
    </source>
</evidence>
<evidence type="ECO:0000256" key="16">
    <source>
        <dbReference type="ARBA" id="ARBA00023125"/>
    </source>
</evidence>
<evidence type="ECO:0000256" key="14">
    <source>
        <dbReference type="ARBA" id="ARBA00023060"/>
    </source>
</evidence>
<evidence type="ECO:0000256" key="7">
    <source>
        <dbReference type="ARBA" id="ARBA00022561"/>
    </source>
</evidence>
<keyword evidence="8" id="KW-0945">Host-virus interaction</keyword>
<keyword evidence="5" id="KW-0813">Transport</keyword>
<keyword evidence="7" id="KW-0167">Capsid protein</keyword>
<evidence type="ECO:0000256" key="18">
    <source>
        <dbReference type="ARBA" id="ARBA00023280"/>
    </source>
</evidence>
<evidence type="ECO:0000256" key="13">
    <source>
        <dbReference type="ARBA" id="ARBA00023031"/>
    </source>
</evidence>
<comment type="subunit">
    <text evidence="25">Interacts with the large capsid protein.</text>
</comment>
<evidence type="ECO:0000256" key="5">
    <source>
        <dbReference type="ARBA" id="ARBA00022448"/>
    </source>
</evidence>